<name>A0A150PED3_SORCE</name>
<protein>
    <submittedName>
        <fullName evidence="1">Uncharacterized protein</fullName>
    </submittedName>
</protein>
<evidence type="ECO:0000313" key="1">
    <source>
        <dbReference type="EMBL" id="KYF54053.1"/>
    </source>
</evidence>
<comment type="caution">
    <text evidence="1">The sequence shown here is derived from an EMBL/GenBank/DDBJ whole genome shotgun (WGS) entry which is preliminary data.</text>
</comment>
<dbReference type="AlphaFoldDB" id="A0A150PED3"/>
<accession>A0A150PED3</accession>
<dbReference type="Proteomes" id="UP000075604">
    <property type="component" value="Unassembled WGS sequence"/>
</dbReference>
<sequence length="105" mass="11628">MDNMKLSLSLDHDGNVHLRTIGEIFTPPLTETSKPEVSDVNAQKGRPSRFVLQPGVYEYHFYVDNGSGAFTVAVTPDGTQEPIASKHFDTKFGFVGKVLRFEVKA</sequence>
<gene>
    <name evidence="1" type="ORF">BE04_25020</name>
</gene>
<dbReference type="EMBL" id="JELX01002856">
    <property type="protein sequence ID" value="KYF54053.1"/>
    <property type="molecule type" value="Genomic_DNA"/>
</dbReference>
<reference evidence="1 2" key="1">
    <citation type="submission" date="2014-02" db="EMBL/GenBank/DDBJ databases">
        <title>The small core and large imbalanced accessory genome model reveals a collaborative survival strategy of Sorangium cellulosum strains in nature.</title>
        <authorList>
            <person name="Han K."/>
            <person name="Peng R."/>
            <person name="Blom J."/>
            <person name="Li Y.-Z."/>
        </authorList>
    </citation>
    <scope>NUCLEOTIDE SEQUENCE [LARGE SCALE GENOMIC DNA]</scope>
    <source>
        <strain evidence="1 2">So0157-18</strain>
    </source>
</reference>
<proteinExistence type="predicted"/>
<evidence type="ECO:0000313" key="2">
    <source>
        <dbReference type="Proteomes" id="UP000075604"/>
    </source>
</evidence>
<organism evidence="1 2">
    <name type="scientific">Sorangium cellulosum</name>
    <name type="common">Polyangium cellulosum</name>
    <dbReference type="NCBI Taxonomy" id="56"/>
    <lineage>
        <taxon>Bacteria</taxon>
        <taxon>Pseudomonadati</taxon>
        <taxon>Myxococcota</taxon>
        <taxon>Polyangia</taxon>
        <taxon>Polyangiales</taxon>
        <taxon>Polyangiaceae</taxon>
        <taxon>Sorangium</taxon>
    </lineage>
</organism>